<dbReference type="GO" id="GO:0005524">
    <property type="term" value="F:ATP binding"/>
    <property type="evidence" value="ECO:0007669"/>
    <property type="project" value="UniProtKB-UniRule"/>
</dbReference>
<feature type="binding site" evidence="9">
    <location>
        <position position="600"/>
    </location>
    <ligand>
        <name>ATP</name>
        <dbReference type="ChEBI" id="CHEBI:30616"/>
    </ligand>
</feature>
<evidence type="ECO:0000313" key="13">
    <source>
        <dbReference type="EMBL" id="KAI7845305.1"/>
    </source>
</evidence>
<proteinExistence type="inferred from homology"/>
<accession>A0AAD5DWG7</accession>
<gene>
    <name evidence="13" type="ORF">COHA_001147</name>
</gene>
<evidence type="ECO:0000259" key="12">
    <source>
        <dbReference type="PROSITE" id="PS50011"/>
    </source>
</evidence>
<evidence type="ECO:0000256" key="1">
    <source>
        <dbReference type="ARBA" id="ARBA00004370"/>
    </source>
</evidence>
<comment type="similarity">
    <text evidence="3">Belongs to the protein kinase superfamily. Ser/Thr protein kinase family.</text>
</comment>
<dbReference type="AlphaFoldDB" id="A0AAD5DWG7"/>
<dbReference type="InterPro" id="IPR017441">
    <property type="entry name" value="Protein_kinase_ATP_BS"/>
</dbReference>
<evidence type="ECO:0000256" key="3">
    <source>
        <dbReference type="ARBA" id="ARBA00008684"/>
    </source>
</evidence>
<evidence type="ECO:0000256" key="7">
    <source>
        <dbReference type="ARBA" id="ARBA00022777"/>
    </source>
</evidence>
<reference evidence="13" key="1">
    <citation type="submission" date="2020-11" db="EMBL/GenBank/DDBJ databases">
        <title>Chlorella ohadii genome sequencing and assembly.</title>
        <authorList>
            <person name="Murik O."/>
            <person name="Treves H."/>
            <person name="Kedem I."/>
            <person name="Shotland Y."/>
            <person name="Kaplan A."/>
        </authorList>
    </citation>
    <scope>NUCLEOTIDE SEQUENCE</scope>
    <source>
        <strain evidence="13">1</strain>
    </source>
</reference>
<protein>
    <recommendedName>
        <fullName evidence="12">Protein kinase domain-containing protein</fullName>
    </recommendedName>
</protein>
<dbReference type="PANTHER" id="PTHR48006:SF92">
    <property type="entry name" value="LRR RECEPTOR-LIKE SERINE_THREONINE-PROTEIN KINASE GSO1"/>
    <property type="match status" value="1"/>
</dbReference>
<dbReference type="PROSITE" id="PS50011">
    <property type="entry name" value="PROTEIN_KINASE_DOM"/>
    <property type="match status" value="1"/>
</dbReference>
<feature type="region of interest" description="Disordered" evidence="10">
    <location>
        <begin position="242"/>
        <end position="267"/>
    </location>
</feature>
<dbReference type="SUPFAM" id="SSF52058">
    <property type="entry name" value="L domain-like"/>
    <property type="match status" value="1"/>
</dbReference>
<keyword evidence="6 9" id="KW-0547">Nucleotide-binding</keyword>
<dbReference type="Gene3D" id="1.10.510.10">
    <property type="entry name" value="Transferase(Phosphotransferase) domain 1"/>
    <property type="match status" value="1"/>
</dbReference>
<feature type="compositionally biased region" description="Polar residues" evidence="10">
    <location>
        <begin position="242"/>
        <end position="261"/>
    </location>
</feature>
<keyword evidence="8 9" id="KW-0067">ATP-binding</keyword>
<evidence type="ECO:0000256" key="6">
    <source>
        <dbReference type="ARBA" id="ARBA00022741"/>
    </source>
</evidence>
<dbReference type="GO" id="GO:0005930">
    <property type="term" value="C:axoneme"/>
    <property type="evidence" value="ECO:0007669"/>
    <property type="project" value="UniProtKB-SubCell"/>
</dbReference>
<dbReference type="PROSITE" id="PS00108">
    <property type="entry name" value="PROTEIN_KINASE_ST"/>
    <property type="match status" value="1"/>
</dbReference>
<comment type="subcellular location">
    <subcellularLocation>
        <location evidence="2">Cytoplasm</location>
        <location evidence="2">Cytoskeleton</location>
        <location evidence="2">Cilium axoneme</location>
    </subcellularLocation>
    <subcellularLocation>
        <location evidence="1">Membrane</location>
    </subcellularLocation>
</comment>
<name>A0AAD5DWG7_9CHLO</name>
<organism evidence="13 14">
    <name type="scientific">Chlorella ohadii</name>
    <dbReference type="NCBI Taxonomy" id="2649997"/>
    <lineage>
        <taxon>Eukaryota</taxon>
        <taxon>Viridiplantae</taxon>
        <taxon>Chlorophyta</taxon>
        <taxon>core chlorophytes</taxon>
        <taxon>Trebouxiophyceae</taxon>
        <taxon>Chlorellales</taxon>
        <taxon>Chlorellaceae</taxon>
        <taxon>Chlorella clade</taxon>
        <taxon>Chlorella</taxon>
    </lineage>
</organism>
<dbReference type="GO" id="GO:0004672">
    <property type="term" value="F:protein kinase activity"/>
    <property type="evidence" value="ECO:0007669"/>
    <property type="project" value="InterPro"/>
</dbReference>
<keyword evidence="5" id="KW-0808">Transferase</keyword>
<dbReference type="Gene3D" id="3.80.10.10">
    <property type="entry name" value="Ribonuclease Inhibitor"/>
    <property type="match status" value="2"/>
</dbReference>
<dbReference type="InterPro" id="IPR011009">
    <property type="entry name" value="Kinase-like_dom_sf"/>
</dbReference>
<evidence type="ECO:0000256" key="10">
    <source>
        <dbReference type="SAM" id="MobiDB-lite"/>
    </source>
</evidence>
<dbReference type="Proteomes" id="UP001205105">
    <property type="component" value="Unassembled WGS sequence"/>
</dbReference>
<evidence type="ECO:0000256" key="8">
    <source>
        <dbReference type="ARBA" id="ARBA00022840"/>
    </source>
</evidence>
<dbReference type="InterPro" id="IPR000719">
    <property type="entry name" value="Prot_kinase_dom"/>
</dbReference>
<evidence type="ECO:0000256" key="4">
    <source>
        <dbReference type="ARBA" id="ARBA00022614"/>
    </source>
</evidence>
<keyword evidence="11" id="KW-0732">Signal</keyword>
<dbReference type="PANTHER" id="PTHR48006">
    <property type="entry name" value="LEUCINE-RICH REPEAT-CONTAINING PROTEIN DDB_G0281931-RELATED"/>
    <property type="match status" value="1"/>
</dbReference>
<evidence type="ECO:0000313" key="14">
    <source>
        <dbReference type="Proteomes" id="UP001205105"/>
    </source>
</evidence>
<keyword evidence="4" id="KW-0433">Leucine-rich repeat</keyword>
<dbReference type="Pfam" id="PF08263">
    <property type="entry name" value="LRRNT_2"/>
    <property type="match status" value="1"/>
</dbReference>
<feature type="chain" id="PRO_5042182712" description="Protein kinase domain-containing protein" evidence="11">
    <location>
        <begin position="18"/>
        <end position="818"/>
    </location>
</feature>
<dbReference type="PROSITE" id="PS00107">
    <property type="entry name" value="PROTEIN_KINASE_ATP"/>
    <property type="match status" value="1"/>
</dbReference>
<dbReference type="SMART" id="SM00220">
    <property type="entry name" value="S_TKc"/>
    <property type="match status" value="1"/>
</dbReference>
<evidence type="ECO:0000256" key="5">
    <source>
        <dbReference type="ARBA" id="ARBA00022679"/>
    </source>
</evidence>
<feature type="domain" description="Protein kinase" evidence="12">
    <location>
        <begin position="573"/>
        <end position="818"/>
    </location>
</feature>
<sequence>MGLQLAALLLLVVAVLLQHPHAAADGAALDEGTIMRRFRQAANEAGLVEQTLVAWAGWGANNQAHHCSWHGVTCDSGQRVTQITWQRSTSSFSELPTPPNTPVLLPELAQLRFLTRLNLDIMAPVAAGIPAEWGLTGAFPRLASLVLYLPAFTAADPLPALQPGALPQLTELEITLIYQPQPVQLPPSWGDPAAWPSLKLLKLVTAVVLPLPADWAHGFPALQELVLRSNVYNMNVSLATSTGGSEHTGQLPQPSTAQHSTVPHPPPAEWAHGFRKLQSLNLGDLGLNGTFPAAWQAKGSFPQLRELELAGNLLSGPLPADIVCNLPSLAHLQLGSNEFTGGLPPKWAACVNDVYEISLVRNQLTGPAFPPAWLAPNSTLDLSHYDITDNPGLVGPLPAALNWSRLEWLYVRGTGVDGRIPEQWCHTRFARTIRQIDTNVVQDPAFFKALPPCVRTHMPSFVSWATQLPELVPGRARLKALAQHQLGPMALLSGRPEAELLHILNGAAHSFAAAAAAGSLLPAASVNLGPSEQLTSTAAGGGATTVQLVRRWGLPTESLRMAAADLQFIAEPDGTLVQLGEGAHGVVYLAKMQDTYVAVKVFAVQPGIDSHAFWHEISLLSRCVHSRIVPILGVAVHGALLMVGMQLMLGGSLRVALADPERQDELRWGNRGCQIALDVAEAVAYLHEEARILHADVKSANVMLSLDWRAALTDLGVAQVMEHTARTAAGGSNLYAAPEQLLGERCTLAADIYSLGLLLIELTTRKRIMKRGQWELPQAPDDCPQGVADLIDQCLSSDPRQRPTAAEVLRRLRDSGGA</sequence>
<dbReference type="SUPFAM" id="SSF56112">
    <property type="entry name" value="Protein kinase-like (PK-like)"/>
    <property type="match status" value="1"/>
</dbReference>
<feature type="signal peptide" evidence="11">
    <location>
        <begin position="1"/>
        <end position="17"/>
    </location>
</feature>
<keyword evidence="14" id="KW-1185">Reference proteome</keyword>
<dbReference type="InterPro" id="IPR032675">
    <property type="entry name" value="LRR_dom_sf"/>
</dbReference>
<evidence type="ECO:0000256" key="9">
    <source>
        <dbReference type="PROSITE-ProRule" id="PRU10141"/>
    </source>
</evidence>
<dbReference type="InterPro" id="IPR013210">
    <property type="entry name" value="LRR_N_plant-typ"/>
</dbReference>
<dbReference type="InterPro" id="IPR008271">
    <property type="entry name" value="Ser/Thr_kinase_AS"/>
</dbReference>
<dbReference type="Pfam" id="PF00069">
    <property type="entry name" value="Pkinase"/>
    <property type="match status" value="1"/>
</dbReference>
<keyword evidence="7" id="KW-0418">Kinase</keyword>
<evidence type="ECO:0000256" key="11">
    <source>
        <dbReference type="SAM" id="SignalP"/>
    </source>
</evidence>
<dbReference type="GO" id="GO:0016020">
    <property type="term" value="C:membrane"/>
    <property type="evidence" value="ECO:0007669"/>
    <property type="project" value="UniProtKB-SubCell"/>
</dbReference>
<dbReference type="EMBL" id="JADXDR010000019">
    <property type="protein sequence ID" value="KAI7845305.1"/>
    <property type="molecule type" value="Genomic_DNA"/>
</dbReference>
<comment type="caution">
    <text evidence="13">The sequence shown here is derived from an EMBL/GenBank/DDBJ whole genome shotgun (WGS) entry which is preliminary data.</text>
</comment>
<evidence type="ECO:0000256" key="2">
    <source>
        <dbReference type="ARBA" id="ARBA00004430"/>
    </source>
</evidence>
<dbReference type="InterPro" id="IPR051824">
    <property type="entry name" value="LRR_Rcpt-Like_S/T_Kinase"/>
</dbReference>